<keyword evidence="1" id="KW-0812">Transmembrane</keyword>
<proteinExistence type="predicted"/>
<name>A0ABW8SG95_9CLOT</name>
<keyword evidence="1" id="KW-0472">Membrane</keyword>
<organism evidence="2 3">
    <name type="scientific">Candidatus Clostridium eludens</name>
    <dbReference type="NCBI Taxonomy" id="3381663"/>
    <lineage>
        <taxon>Bacteria</taxon>
        <taxon>Bacillati</taxon>
        <taxon>Bacillota</taxon>
        <taxon>Clostridia</taxon>
        <taxon>Eubacteriales</taxon>
        <taxon>Clostridiaceae</taxon>
        <taxon>Clostridium</taxon>
    </lineage>
</organism>
<comment type="caution">
    <text evidence="2">The sequence shown here is derived from an EMBL/GenBank/DDBJ whole genome shotgun (WGS) entry which is preliminary data.</text>
</comment>
<keyword evidence="3" id="KW-1185">Reference proteome</keyword>
<feature type="transmembrane region" description="Helical" evidence="1">
    <location>
        <begin position="70"/>
        <end position="88"/>
    </location>
</feature>
<evidence type="ECO:0000256" key="1">
    <source>
        <dbReference type="SAM" id="Phobius"/>
    </source>
</evidence>
<feature type="transmembrane region" description="Helical" evidence="1">
    <location>
        <begin position="46"/>
        <end position="64"/>
    </location>
</feature>
<gene>
    <name evidence="2" type="ORF">ACJDU8_05285</name>
</gene>
<sequence length="121" mass="14545">MFKIEIYVILLFFHLVGDIILQRNFLIEKIFKCNDLGKLKRQNKKFIVLHVILYTLSITVAFLYLKLFSVYRLLIIFASHFLIDYIKCYKIVYQDYSMKYYIVNFTDQSLHVGILFIIVSL</sequence>
<protein>
    <submittedName>
        <fullName evidence="2">DUF3307 domain-containing protein</fullName>
    </submittedName>
</protein>
<dbReference type="Proteomes" id="UP001623660">
    <property type="component" value="Unassembled WGS sequence"/>
</dbReference>
<dbReference type="Pfam" id="PF11750">
    <property type="entry name" value="DUF3307"/>
    <property type="match status" value="1"/>
</dbReference>
<feature type="transmembrane region" description="Helical" evidence="1">
    <location>
        <begin position="6"/>
        <end position="26"/>
    </location>
</feature>
<evidence type="ECO:0000313" key="3">
    <source>
        <dbReference type="Proteomes" id="UP001623660"/>
    </source>
</evidence>
<accession>A0ABW8SG95</accession>
<evidence type="ECO:0000313" key="2">
    <source>
        <dbReference type="EMBL" id="MFL0194990.1"/>
    </source>
</evidence>
<dbReference type="InterPro" id="IPR021737">
    <property type="entry name" value="Phage_phiKZ_Orf197"/>
</dbReference>
<keyword evidence="1" id="KW-1133">Transmembrane helix</keyword>
<reference evidence="2 3" key="1">
    <citation type="submission" date="2024-11" db="EMBL/GenBank/DDBJ databases">
        <authorList>
            <person name="Heng Y.C."/>
            <person name="Lim A.C.H."/>
            <person name="Lee J.K.Y."/>
            <person name="Kittelmann S."/>
        </authorList>
    </citation>
    <scope>NUCLEOTIDE SEQUENCE [LARGE SCALE GENOMIC DNA]</scope>
    <source>
        <strain evidence="2 3">WILCCON 0269</strain>
    </source>
</reference>
<dbReference type="RefSeq" id="WP_406791114.1">
    <property type="nucleotide sequence ID" value="NZ_JBJHZX010000006.1"/>
</dbReference>
<dbReference type="EMBL" id="JBJHZX010000006">
    <property type="protein sequence ID" value="MFL0194990.1"/>
    <property type="molecule type" value="Genomic_DNA"/>
</dbReference>